<dbReference type="SUPFAM" id="SSF57845">
    <property type="entry name" value="B-box zinc-binding domain"/>
    <property type="match status" value="1"/>
</dbReference>
<dbReference type="InterPro" id="IPR013083">
    <property type="entry name" value="Znf_RING/FYVE/PHD"/>
</dbReference>
<dbReference type="PROSITE" id="PS00518">
    <property type="entry name" value="ZF_RING_1"/>
    <property type="match status" value="1"/>
</dbReference>
<dbReference type="InterPro" id="IPR047153">
    <property type="entry name" value="TRIM45/56/19-like"/>
</dbReference>
<organism evidence="8 9">
    <name type="scientific">Patella caerulea</name>
    <name type="common">Rayed Mediterranean limpet</name>
    <dbReference type="NCBI Taxonomy" id="87958"/>
    <lineage>
        <taxon>Eukaryota</taxon>
        <taxon>Metazoa</taxon>
        <taxon>Spiralia</taxon>
        <taxon>Lophotrochozoa</taxon>
        <taxon>Mollusca</taxon>
        <taxon>Gastropoda</taxon>
        <taxon>Patellogastropoda</taxon>
        <taxon>Patelloidea</taxon>
        <taxon>Patellidae</taxon>
        <taxon>Patella</taxon>
    </lineage>
</organism>
<dbReference type="Pfam" id="PF13445">
    <property type="entry name" value="zf-RING_UBOX"/>
    <property type="match status" value="1"/>
</dbReference>
<dbReference type="GO" id="GO:0005654">
    <property type="term" value="C:nucleoplasm"/>
    <property type="evidence" value="ECO:0007669"/>
    <property type="project" value="TreeGrafter"/>
</dbReference>
<dbReference type="Pfam" id="PF00643">
    <property type="entry name" value="zf-B_box"/>
    <property type="match status" value="1"/>
</dbReference>
<evidence type="ECO:0000256" key="1">
    <source>
        <dbReference type="ARBA" id="ARBA00022723"/>
    </source>
</evidence>
<dbReference type="SUPFAM" id="SSF57850">
    <property type="entry name" value="RING/U-box"/>
    <property type="match status" value="1"/>
</dbReference>
<protein>
    <submittedName>
        <fullName evidence="8">Uncharacterized protein</fullName>
    </submittedName>
</protein>
<dbReference type="GO" id="GO:0061630">
    <property type="term" value="F:ubiquitin protein ligase activity"/>
    <property type="evidence" value="ECO:0007669"/>
    <property type="project" value="TreeGrafter"/>
</dbReference>
<keyword evidence="1" id="KW-0479">Metal-binding</keyword>
<accession>A0AAN8PIE3</accession>
<dbReference type="Gene3D" id="3.30.160.60">
    <property type="entry name" value="Classic Zinc Finger"/>
    <property type="match status" value="1"/>
</dbReference>
<evidence type="ECO:0000313" key="9">
    <source>
        <dbReference type="Proteomes" id="UP001347796"/>
    </source>
</evidence>
<proteinExistence type="predicted"/>
<dbReference type="InterPro" id="IPR001841">
    <property type="entry name" value="Znf_RING"/>
</dbReference>
<name>A0AAN8PIE3_PATCE</name>
<dbReference type="SMART" id="SM00184">
    <property type="entry name" value="RING"/>
    <property type="match status" value="1"/>
</dbReference>
<evidence type="ECO:0000256" key="4">
    <source>
        <dbReference type="PROSITE-ProRule" id="PRU00024"/>
    </source>
</evidence>
<dbReference type="PANTHER" id="PTHR25462:SF305">
    <property type="entry name" value="RING-TYPE DOMAIN-CONTAINING PROTEIN"/>
    <property type="match status" value="1"/>
</dbReference>
<dbReference type="Gene3D" id="3.30.40.10">
    <property type="entry name" value="Zinc/RING finger domain, C3HC4 (zinc finger)"/>
    <property type="match status" value="1"/>
</dbReference>
<dbReference type="InterPro" id="IPR000315">
    <property type="entry name" value="Znf_B-box"/>
</dbReference>
<keyword evidence="9" id="KW-1185">Reference proteome</keyword>
<keyword evidence="3" id="KW-0862">Zinc</keyword>
<dbReference type="EMBL" id="JAZGQO010000011">
    <property type="protein sequence ID" value="KAK6172541.1"/>
    <property type="molecule type" value="Genomic_DNA"/>
</dbReference>
<gene>
    <name evidence="8" type="ORF">SNE40_016175</name>
</gene>
<evidence type="ECO:0000259" key="6">
    <source>
        <dbReference type="PROSITE" id="PS50089"/>
    </source>
</evidence>
<comment type="caution">
    <text evidence="8">The sequence shown here is derived from an EMBL/GenBank/DDBJ whole genome shotgun (WGS) entry which is preliminary data.</text>
</comment>
<evidence type="ECO:0000313" key="8">
    <source>
        <dbReference type="EMBL" id="KAK6172541.1"/>
    </source>
</evidence>
<evidence type="ECO:0000256" key="2">
    <source>
        <dbReference type="ARBA" id="ARBA00022771"/>
    </source>
</evidence>
<keyword evidence="2 4" id="KW-0863">Zinc-finger</keyword>
<evidence type="ECO:0000256" key="3">
    <source>
        <dbReference type="ARBA" id="ARBA00022833"/>
    </source>
</evidence>
<dbReference type="PROSITE" id="PS50089">
    <property type="entry name" value="ZF_RING_2"/>
    <property type="match status" value="1"/>
</dbReference>
<dbReference type="PROSITE" id="PS50119">
    <property type="entry name" value="ZF_BBOX"/>
    <property type="match status" value="1"/>
</dbReference>
<sequence length="655" mass="74025">MADKKEEKMTCSICLNNFTKPKIIDCFHTFCEACLHDYVIRRAQYNRFPCPLCRKSIRVPNGGVKEFSNNFYIIEEKPVENVSKTAVCSDHKLEIEYYCQDCYLAVCFKCFVVDHKGHTGEYIEDVAADAKTELEELKDNLSKRILKAEKLSNFLFSERQRVTFSTNLECDKVDRHVKSVCEAAELHGVKLKQDIRNSSSAWQKHVGQMLKDMSNSVKVLKQIAEKVEGILDKGRVVEMLGVTPLVKLQSMVESYHCDRKTNQSEKIPQFKKGRFSEERLTQIVGKITKESSFVQPQEIIEDDHDDVSLSTQLGSLAVKETCSKVDIGQVGTVDVCVQRDLNSLKLSQEVPAGHDTASSFKGLYRSLSVSRDRRLRSLRKQNDFRVKNNLLQGPGEQNGSLSMLSTDREAATGSTVNLPSEETHPKNKTQLTSKNVPREVSCHSSARTASTQGETTSNGPTSDQSFNVKFSAGADKKYGDKATDDRKNIAQSWELEEKTKNSNLKDSIYGEPLPKLLGIGTEDVLPTKLGEIILNENERHFKFEFDWQDVEKRCARKVQGVNDLDLIVEVGNDSTSSLFIDVGLKSLGLYKMSFMLSLATDSDRPALIQFVEAAIYGYWGPSYRWNKVVKKETLLDFCQEKFTVEINLSNIKRIK</sequence>
<dbReference type="InterPro" id="IPR017907">
    <property type="entry name" value="Znf_RING_CS"/>
</dbReference>
<evidence type="ECO:0000256" key="5">
    <source>
        <dbReference type="SAM" id="MobiDB-lite"/>
    </source>
</evidence>
<dbReference type="GO" id="GO:0008270">
    <property type="term" value="F:zinc ion binding"/>
    <property type="evidence" value="ECO:0007669"/>
    <property type="project" value="UniProtKB-KW"/>
</dbReference>
<evidence type="ECO:0000259" key="7">
    <source>
        <dbReference type="PROSITE" id="PS50119"/>
    </source>
</evidence>
<dbReference type="InterPro" id="IPR027370">
    <property type="entry name" value="Znf-RING_euk"/>
</dbReference>
<feature type="domain" description="RING-type" evidence="6">
    <location>
        <begin position="11"/>
        <end position="54"/>
    </location>
</feature>
<dbReference type="AlphaFoldDB" id="A0AAN8PIE3"/>
<reference evidence="8 9" key="1">
    <citation type="submission" date="2024-01" db="EMBL/GenBank/DDBJ databases">
        <title>The genome of the rayed Mediterranean limpet Patella caerulea (Linnaeus, 1758).</title>
        <authorList>
            <person name="Anh-Thu Weber A."/>
            <person name="Halstead-Nussloch G."/>
        </authorList>
    </citation>
    <scope>NUCLEOTIDE SEQUENCE [LARGE SCALE GENOMIC DNA]</scope>
    <source>
        <strain evidence="8">AATW-2023a</strain>
        <tissue evidence="8">Whole specimen</tissue>
    </source>
</reference>
<dbReference type="Proteomes" id="UP001347796">
    <property type="component" value="Unassembled WGS sequence"/>
</dbReference>
<feature type="compositionally biased region" description="Polar residues" evidence="5">
    <location>
        <begin position="442"/>
        <end position="467"/>
    </location>
</feature>
<dbReference type="PANTHER" id="PTHR25462">
    <property type="entry name" value="BONUS, ISOFORM C-RELATED"/>
    <property type="match status" value="1"/>
</dbReference>
<feature type="domain" description="B box-type" evidence="7">
    <location>
        <begin position="83"/>
        <end position="123"/>
    </location>
</feature>
<feature type="region of interest" description="Disordered" evidence="5">
    <location>
        <begin position="386"/>
        <end position="467"/>
    </location>
</feature>
<feature type="compositionally biased region" description="Polar residues" evidence="5">
    <location>
        <begin position="389"/>
        <end position="405"/>
    </location>
</feature>